<protein>
    <submittedName>
        <fullName evidence="4">Class E sortase</fullName>
    </submittedName>
</protein>
<name>A0A849BIS0_9ACTN</name>
<feature type="active site" description="Acyl-thioester intermediate" evidence="2">
    <location>
        <position position="209"/>
    </location>
</feature>
<dbReference type="InterPro" id="IPR042003">
    <property type="entry name" value="Sortase_E"/>
</dbReference>
<proteinExistence type="predicted"/>
<dbReference type="InterPro" id="IPR053465">
    <property type="entry name" value="Sortase_Class_E"/>
</dbReference>
<dbReference type="GO" id="GO:0016787">
    <property type="term" value="F:hydrolase activity"/>
    <property type="evidence" value="ECO:0007669"/>
    <property type="project" value="UniProtKB-KW"/>
</dbReference>
<evidence type="ECO:0000256" key="2">
    <source>
        <dbReference type="PIRSR" id="PIRSR605754-1"/>
    </source>
</evidence>
<dbReference type="AlphaFoldDB" id="A0A849BIS0"/>
<dbReference type="Pfam" id="PF04203">
    <property type="entry name" value="Sortase"/>
    <property type="match status" value="1"/>
</dbReference>
<reference evidence="4 5" key="1">
    <citation type="submission" date="2020-05" db="EMBL/GenBank/DDBJ databases">
        <title>MicrobeNet Type strains.</title>
        <authorList>
            <person name="Nicholson A.C."/>
        </authorList>
    </citation>
    <scope>NUCLEOTIDE SEQUENCE [LARGE SCALE GENOMIC DNA]</scope>
    <source>
        <strain evidence="4 5">JCM 14547</strain>
    </source>
</reference>
<dbReference type="EMBL" id="JABEMA010000046">
    <property type="protein sequence ID" value="NNH22501.1"/>
    <property type="molecule type" value="Genomic_DNA"/>
</dbReference>
<keyword evidence="5" id="KW-1185">Reference proteome</keyword>
<keyword evidence="3" id="KW-0472">Membrane</keyword>
<evidence type="ECO:0000256" key="1">
    <source>
        <dbReference type="ARBA" id="ARBA00022801"/>
    </source>
</evidence>
<dbReference type="Gene3D" id="2.40.260.10">
    <property type="entry name" value="Sortase"/>
    <property type="match status" value="1"/>
</dbReference>
<evidence type="ECO:0000313" key="4">
    <source>
        <dbReference type="EMBL" id="NNH22501.1"/>
    </source>
</evidence>
<keyword evidence="3" id="KW-1133">Transmembrane helix</keyword>
<evidence type="ECO:0000256" key="3">
    <source>
        <dbReference type="SAM" id="Phobius"/>
    </source>
</evidence>
<keyword evidence="1" id="KW-0378">Hydrolase</keyword>
<dbReference type="NCBIfam" id="NF033747">
    <property type="entry name" value="class_E_sortase"/>
    <property type="match status" value="1"/>
</dbReference>
<feature type="active site" description="Proton donor/acceptor" evidence="2">
    <location>
        <position position="141"/>
    </location>
</feature>
<dbReference type="InterPro" id="IPR023365">
    <property type="entry name" value="Sortase_dom-sf"/>
</dbReference>
<dbReference type="Proteomes" id="UP000555552">
    <property type="component" value="Unassembled WGS sequence"/>
</dbReference>
<dbReference type="InterPro" id="IPR005754">
    <property type="entry name" value="Sortase"/>
</dbReference>
<evidence type="ECO:0000313" key="5">
    <source>
        <dbReference type="Proteomes" id="UP000555552"/>
    </source>
</evidence>
<feature type="transmembrane region" description="Helical" evidence="3">
    <location>
        <begin position="12"/>
        <end position="39"/>
    </location>
</feature>
<accession>A0A849BIS0</accession>
<organism evidence="4 5">
    <name type="scientific">Pseudokineococcus marinus</name>
    <dbReference type="NCBI Taxonomy" id="351215"/>
    <lineage>
        <taxon>Bacteria</taxon>
        <taxon>Bacillati</taxon>
        <taxon>Actinomycetota</taxon>
        <taxon>Actinomycetes</taxon>
        <taxon>Kineosporiales</taxon>
        <taxon>Kineosporiaceae</taxon>
        <taxon>Pseudokineococcus</taxon>
    </lineage>
</organism>
<dbReference type="CDD" id="cd05830">
    <property type="entry name" value="Sortase_E"/>
    <property type="match status" value="1"/>
</dbReference>
<sequence length="244" mass="25401">MGGAPRERPSVPAVVASLLGELLVTAGVLVLLFTAWQLWWTDVVADREQAVTTAALVDDWRSLADGRPAPPVAAASAVPPALADPAPGAPFALVHVPRFGPDWDPRPVVEGTSVDDLQAGVGHYPGTALPGEVGNVALAGHRNTYGRPFHQIAELRPGDPVVLETAEGWFVYRATTAEVVPPSQVEVVAPVPGDPSAVPVERLLTMTACHPIGSARERYVQHAALDRFVPRAAGAPAELAGGAA</sequence>
<dbReference type="NCBIfam" id="TIGR01076">
    <property type="entry name" value="sortase_fam"/>
    <property type="match status" value="1"/>
</dbReference>
<comment type="caution">
    <text evidence="4">The sequence shown here is derived from an EMBL/GenBank/DDBJ whole genome shotgun (WGS) entry which is preliminary data.</text>
</comment>
<gene>
    <name evidence="4" type="ORF">HLB09_05220</name>
</gene>
<keyword evidence="3" id="KW-0812">Transmembrane</keyword>
<dbReference type="SUPFAM" id="SSF63817">
    <property type="entry name" value="Sortase"/>
    <property type="match status" value="1"/>
</dbReference>